<organism evidence="1 2">
    <name type="scientific">Billgrantia tianxiuensis</name>
    <dbReference type="NCBI Taxonomy" id="2497861"/>
    <lineage>
        <taxon>Bacteria</taxon>
        <taxon>Pseudomonadati</taxon>
        <taxon>Pseudomonadota</taxon>
        <taxon>Gammaproteobacteria</taxon>
        <taxon>Oceanospirillales</taxon>
        <taxon>Halomonadaceae</taxon>
        <taxon>Billgrantia</taxon>
    </lineage>
</organism>
<dbReference type="KEGG" id="htx:EKK97_09020"/>
<proteinExistence type="predicted"/>
<name>A0A6I6SGD6_9GAMM</name>
<sequence length="160" mass="18888">MPLFHPDRCMVRLLAALTLLFAMPALADSNRLLLRDGEREIALSVDELRARADVEFRFFDPYLAEEVDIRGLVFRELLVEHFGEVPSRLHFEAWDDYDVTLAGWDDPDWILVTHQNGEPITLRHRGPVRLVERDYGDRDPSSLRNFNDWIWMIRRIEAVW</sequence>
<dbReference type="Proteomes" id="UP000464013">
    <property type="component" value="Chromosome"/>
</dbReference>
<protein>
    <recommendedName>
        <fullName evidence="3">Oxidoreductase molybdopterin-binding domain-containing protein</fullName>
    </recommendedName>
</protein>
<dbReference type="InterPro" id="IPR036374">
    <property type="entry name" value="OxRdtase_Mopterin-bd_sf"/>
</dbReference>
<reference evidence="1 2" key="1">
    <citation type="submission" date="2019-01" db="EMBL/GenBank/DDBJ databases">
        <title>Complete genome of a denitifying bacterium Halomons sp. BC-M4-5.</title>
        <authorList>
            <person name="Wang L."/>
            <person name="Shao Z."/>
        </authorList>
    </citation>
    <scope>NUCLEOTIDE SEQUENCE [LARGE SCALE GENOMIC DNA]</scope>
    <source>
        <strain evidence="1 2">BC-M4-5</strain>
    </source>
</reference>
<dbReference type="EMBL" id="CP035042">
    <property type="protein sequence ID" value="QHC49718.1"/>
    <property type="molecule type" value="Genomic_DNA"/>
</dbReference>
<evidence type="ECO:0000313" key="1">
    <source>
        <dbReference type="EMBL" id="QHC49718.1"/>
    </source>
</evidence>
<evidence type="ECO:0008006" key="3">
    <source>
        <dbReference type="Google" id="ProtNLM"/>
    </source>
</evidence>
<evidence type="ECO:0000313" key="2">
    <source>
        <dbReference type="Proteomes" id="UP000464013"/>
    </source>
</evidence>
<keyword evidence="2" id="KW-1185">Reference proteome</keyword>
<dbReference type="AlphaFoldDB" id="A0A6I6SGD6"/>
<dbReference type="OrthoDB" id="6160625at2"/>
<dbReference type="SUPFAM" id="SSF56524">
    <property type="entry name" value="Oxidoreductase molybdopterin-binding domain"/>
    <property type="match status" value="1"/>
</dbReference>
<gene>
    <name evidence="1" type="ORF">EKK97_09020</name>
</gene>
<accession>A0A6I6SGD6</accession>
<dbReference type="Gene3D" id="3.90.420.10">
    <property type="entry name" value="Oxidoreductase, molybdopterin-binding domain"/>
    <property type="match status" value="1"/>
</dbReference>